<dbReference type="InterPro" id="IPR050188">
    <property type="entry name" value="RluA_PseudoU_synthase"/>
</dbReference>
<dbReference type="GO" id="GO:0140098">
    <property type="term" value="F:catalytic activity, acting on RNA"/>
    <property type="evidence" value="ECO:0007669"/>
    <property type="project" value="UniProtKB-ARBA"/>
</dbReference>
<dbReference type="GO" id="GO:0000455">
    <property type="term" value="P:enzyme-directed rRNA pseudouridine synthesis"/>
    <property type="evidence" value="ECO:0007669"/>
    <property type="project" value="TreeGrafter"/>
</dbReference>
<gene>
    <name evidence="8" type="ORF">PBOR_10435</name>
</gene>
<dbReference type="CDD" id="cd02869">
    <property type="entry name" value="PseudoU_synth_RluA_like"/>
    <property type="match status" value="1"/>
</dbReference>
<evidence type="ECO:0000313" key="9">
    <source>
        <dbReference type="Proteomes" id="UP000029518"/>
    </source>
</evidence>
<dbReference type="SUPFAM" id="SSF55120">
    <property type="entry name" value="Pseudouridine synthase"/>
    <property type="match status" value="1"/>
</dbReference>
<protein>
    <recommendedName>
        <fullName evidence="6">Pseudouridine synthase</fullName>
        <ecNumber evidence="6">5.4.99.-</ecNumber>
    </recommendedName>
</protein>
<dbReference type="GO" id="GO:0009982">
    <property type="term" value="F:pseudouridine synthase activity"/>
    <property type="evidence" value="ECO:0007669"/>
    <property type="project" value="InterPro"/>
</dbReference>
<dbReference type="PANTHER" id="PTHR21600:SF44">
    <property type="entry name" value="RIBOSOMAL LARGE SUBUNIT PSEUDOURIDINE SYNTHASE D"/>
    <property type="match status" value="1"/>
</dbReference>
<dbReference type="Gene3D" id="3.30.2350.10">
    <property type="entry name" value="Pseudouridine synthase"/>
    <property type="match status" value="2"/>
</dbReference>
<evidence type="ECO:0000256" key="6">
    <source>
        <dbReference type="RuleBase" id="RU362028"/>
    </source>
</evidence>
<comment type="function">
    <text evidence="6">Responsible for synthesis of pseudouridine from uracil.</text>
</comment>
<keyword evidence="3 6" id="KW-0413">Isomerase</keyword>
<dbReference type="InterPro" id="IPR006225">
    <property type="entry name" value="PsdUridine_synth_RluC/D"/>
</dbReference>
<evidence type="ECO:0000256" key="2">
    <source>
        <dbReference type="ARBA" id="ARBA00010876"/>
    </source>
</evidence>
<evidence type="ECO:0000256" key="3">
    <source>
        <dbReference type="ARBA" id="ARBA00023235"/>
    </source>
</evidence>
<proteinExistence type="inferred from homology"/>
<dbReference type="OrthoDB" id="9773999at2"/>
<dbReference type="NCBIfam" id="TIGR00005">
    <property type="entry name" value="rluA_subfam"/>
    <property type="match status" value="1"/>
</dbReference>
<dbReference type="EMBL" id="CP009285">
    <property type="protein sequence ID" value="AIQ57300.1"/>
    <property type="molecule type" value="Genomic_DNA"/>
</dbReference>
<evidence type="ECO:0000313" key="8">
    <source>
        <dbReference type="EMBL" id="AIQ57300.1"/>
    </source>
</evidence>
<dbReference type="Pfam" id="PF00849">
    <property type="entry name" value="PseudoU_synth_2"/>
    <property type="match status" value="1"/>
</dbReference>
<sequence>MTSYYPPITYIVPPDEDGWLLKTILQKRMDVSRKLLSRLKMTDLGITLNGERVYISVKVSSGDRVEIRMEEETSEDILPQPIPFEILYEDGHLLVVNKAAGIIVHPTHGHYTETLANGVVHYWAEKGERVRFRPVHRLDQETSGVLVIAKNPYSHQHISEQMIAGTVDKRYAAFVHGVPAVQSGDIDGPIDRDPLEPHRRIVTPDGYPSLTRYEVKEVYPRAASRVELKLESGRTHQIRVHMSSIGCPLIGDGMYRHPLYARVQALGGLAPPVSGEREAGLVLPGGEAQEAGLTLLGGERQEAELSPEEAAQLAEIAELDASIPRQALHAVRLSFRHPVTHAELVFEAPLPPDMALLQAKLRETGALE</sequence>
<keyword evidence="5" id="KW-0694">RNA-binding</keyword>
<evidence type="ECO:0000259" key="7">
    <source>
        <dbReference type="Pfam" id="PF00849"/>
    </source>
</evidence>
<dbReference type="PROSITE" id="PS50889">
    <property type="entry name" value="S4"/>
    <property type="match status" value="1"/>
</dbReference>
<dbReference type="PROSITE" id="PS01129">
    <property type="entry name" value="PSI_RLU"/>
    <property type="match status" value="1"/>
</dbReference>
<dbReference type="PANTHER" id="PTHR21600">
    <property type="entry name" value="MITOCHONDRIAL RNA PSEUDOURIDINE SYNTHASE"/>
    <property type="match status" value="1"/>
</dbReference>
<evidence type="ECO:0000256" key="4">
    <source>
        <dbReference type="PIRSR" id="PIRSR606225-1"/>
    </source>
</evidence>
<name>A0A089LB27_PAEBO</name>
<dbReference type="RefSeq" id="WP_042211548.1">
    <property type="nucleotide sequence ID" value="NZ_CP009285.1"/>
</dbReference>
<feature type="domain" description="Pseudouridine synthase RsuA/RluA-like" evidence="7">
    <location>
        <begin position="92"/>
        <end position="244"/>
    </location>
</feature>
<dbReference type="EC" id="5.4.99.-" evidence="6"/>
<dbReference type="HOGENOM" id="CLU_016902_8_2_9"/>
<feature type="active site" evidence="4">
    <location>
        <position position="139"/>
    </location>
</feature>
<comment type="catalytic activity">
    <reaction evidence="1 6">
        <text>a uridine in RNA = a pseudouridine in RNA</text>
        <dbReference type="Rhea" id="RHEA:48348"/>
        <dbReference type="Rhea" id="RHEA-COMP:12068"/>
        <dbReference type="Rhea" id="RHEA-COMP:12069"/>
        <dbReference type="ChEBI" id="CHEBI:65314"/>
        <dbReference type="ChEBI" id="CHEBI:65315"/>
    </reaction>
</comment>
<dbReference type="Proteomes" id="UP000029518">
    <property type="component" value="Chromosome"/>
</dbReference>
<dbReference type="InterPro" id="IPR006145">
    <property type="entry name" value="PsdUridine_synth_RsuA/RluA"/>
</dbReference>
<evidence type="ECO:0000256" key="5">
    <source>
        <dbReference type="PROSITE-ProRule" id="PRU00182"/>
    </source>
</evidence>
<comment type="similarity">
    <text evidence="2 6">Belongs to the pseudouridine synthase RluA family.</text>
</comment>
<keyword evidence="9" id="KW-1185">Reference proteome</keyword>
<dbReference type="InterPro" id="IPR020103">
    <property type="entry name" value="PsdUridine_synth_cat_dom_sf"/>
</dbReference>
<dbReference type="GO" id="GO:0003723">
    <property type="term" value="F:RNA binding"/>
    <property type="evidence" value="ECO:0007669"/>
    <property type="project" value="UniProtKB-KW"/>
</dbReference>
<dbReference type="AlphaFoldDB" id="A0A089LB27"/>
<accession>A0A089LB27</accession>
<organism evidence="8 9">
    <name type="scientific">Paenibacillus borealis</name>
    <dbReference type="NCBI Taxonomy" id="160799"/>
    <lineage>
        <taxon>Bacteria</taxon>
        <taxon>Bacillati</taxon>
        <taxon>Bacillota</taxon>
        <taxon>Bacilli</taxon>
        <taxon>Bacillales</taxon>
        <taxon>Paenibacillaceae</taxon>
        <taxon>Paenibacillus</taxon>
    </lineage>
</organism>
<reference evidence="8" key="1">
    <citation type="submission" date="2014-08" db="EMBL/GenBank/DDBJ databases">
        <title>Comparative genomics of the Paenibacillus odorifer group.</title>
        <authorList>
            <person name="den Bakker H.C."/>
            <person name="Tsai Y.-C.Y.-C."/>
            <person name="Martin N."/>
            <person name="Korlach J."/>
            <person name="Wiedmann M."/>
        </authorList>
    </citation>
    <scope>NUCLEOTIDE SEQUENCE [LARGE SCALE GENOMIC DNA]</scope>
    <source>
        <strain evidence="8">DSM 13188</strain>
    </source>
</reference>
<evidence type="ECO:0000256" key="1">
    <source>
        <dbReference type="ARBA" id="ARBA00000073"/>
    </source>
</evidence>
<dbReference type="InterPro" id="IPR006224">
    <property type="entry name" value="PsdUridine_synth_RluA-like_CS"/>
</dbReference>
<dbReference type="KEGG" id="pbd:PBOR_10435"/>